<organism evidence="5 6">
    <name type="scientific">Methylobacterium oryzihabitans</name>
    <dbReference type="NCBI Taxonomy" id="2499852"/>
    <lineage>
        <taxon>Bacteria</taxon>
        <taxon>Pseudomonadati</taxon>
        <taxon>Pseudomonadota</taxon>
        <taxon>Alphaproteobacteria</taxon>
        <taxon>Hyphomicrobiales</taxon>
        <taxon>Methylobacteriaceae</taxon>
        <taxon>Methylobacterium</taxon>
    </lineage>
</organism>
<comment type="function">
    <text evidence="4">Removes the phosphate from trehalose 6-phosphate to produce free trehalose.</text>
</comment>
<protein>
    <recommendedName>
        <fullName evidence="4">Trehalose 6-phosphate phosphatase</fullName>
        <ecNumber evidence="4">3.1.3.12</ecNumber>
    </recommendedName>
</protein>
<evidence type="ECO:0000313" key="5">
    <source>
        <dbReference type="EMBL" id="RVU14291.1"/>
    </source>
</evidence>
<keyword evidence="6" id="KW-1185">Reference proteome</keyword>
<reference evidence="5 6" key="1">
    <citation type="submission" date="2019-01" db="EMBL/GenBank/DDBJ databases">
        <authorList>
            <person name="Chen W.-M."/>
        </authorList>
    </citation>
    <scope>NUCLEOTIDE SEQUENCE [LARGE SCALE GENOMIC DNA]</scope>
    <source>
        <strain evidence="5 6">TER-1</strain>
    </source>
</reference>
<dbReference type="RefSeq" id="WP_127733338.1">
    <property type="nucleotide sequence ID" value="NZ_SACP01000032.1"/>
</dbReference>
<sequence length="248" mass="25685">MTDFAIFLDFDGTLVEIAPRPDAVVVEPGLPGVLDALRDRVGGALALVTGRPIATIDGFLAPGRYDVAGLHGVESRRGGRVAGCEPEAFPALRAGLAGIRQTVAPLDGVLIEDKGCSFAVHWRLAGEADAARAQAAVEALAGQLGAEYRLQLGKAVGEILPASATKGHAIRAFLDEPPYAGRRALFFGDDLTDEKAFAVVDRDGGVAVRVGDGDTIAARRLPSPAAVREVLAAWAAGAPIDPDRLPPA</sequence>
<comment type="similarity">
    <text evidence="2 4">Belongs to the trehalose phosphatase family.</text>
</comment>
<comment type="caution">
    <text evidence="5">The sequence shown here is derived from an EMBL/GenBank/DDBJ whole genome shotgun (WGS) entry which is preliminary data.</text>
</comment>
<dbReference type="AlphaFoldDB" id="A0A3S3U2Y4"/>
<comment type="pathway">
    <text evidence="1 4">Glycan biosynthesis; trehalose biosynthesis.</text>
</comment>
<keyword evidence="3 4" id="KW-0378">Hydrolase</keyword>
<dbReference type="CDD" id="cd01627">
    <property type="entry name" value="HAD_TPP"/>
    <property type="match status" value="1"/>
</dbReference>
<dbReference type="Proteomes" id="UP000286997">
    <property type="component" value="Unassembled WGS sequence"/>
</dbReference>
<dbReference type="GO" id="GO:0046872">
    <property type="term" value="F:metal ion binding"/>
    <property type="evidence" value="ECO:0007669"/>
    <property type="project" value="UniProtKB-KW"/>
</dbReference>
<accession>A0A3S3U2Y4</accession>
<dbReference type="OrthoDB" id="9814913at2"/>
<dbReference type="Gene3D" id="3.30.70.1020">
    <property type="entry name" value="Trehalose-6-phosphate phosphatase related protein, domain 2"/>
    <property type="match status" value="1"/>
</dbReference>
<dbReference type="SUPFAM" id="SSF56784">
    <property type="entry name" value="HAD-like"/>
    <property type="match status" value="1"/>
</dbReference>
<dbReference type="GO" id="GO:0004805">
    <property type="term" value="F:trehalose-phosphatase activity"/>
    <property type="evidence" value="ECO:0007669"/>
    <property type="project" value="UniProtKB-EC"/>
</dbReference>
<dbReference type="GO" id="GO:0005992">
    <property type="term" value="P:trehalose biosynthetic process"/>
    <property type="evidence" value="ECO:0007669"/>
    <property type="project" value="UniProtKB-UniPathway"/>
</dbReference>
<dbReference type="PANTHER" id="PTHR43768:SF3">
    <property type="entry name" value="TREHALOSE 6-PHOSPHATE PHOSPHATASE"/>
    <property type="match status" value="1"/>
</dbReference>
<keyword evidence="4" id="KW-0460">Magnesium</keyword>
<evidence type="ECO:0000313" key="6">
    <source>
        <dbReference type="Proteomes" id="UP000286997"/>
    </source>
</evidence>
<proteinExistence type="inferred from homology"/>
<keyword evidence="4" id="KW-0479">Metal-binding</keyword>
<name>A0A3S3U2Y4_9HYPH</name>
<evidence type="ECO:0000256" key="4">
    <source>
        <dbReference type="RuleBase" id="RU361117"/>
    </source>
</evidence>
<dbReference type="Gene3D" id="3.40.50.1000">
    <property type="entry name" value="HAD superfamily/HAD-like"/>
    <property type="match status" value="1"/>
</dbReference>
<gene>
    <name evidence="5" type="primary">otsB</name>
    <name evidence="5" type="ORF">EOE48_23605</name>
</gene>
<evidence type="ECO:0000256" key="3">
    <source>
        <dbReference type="ARBA" id="ARBA00022801"/>
    </source>
</evidence>
<dbReference type="UniPathway" id="UPA00299"/>
<dbReference type="EMBL" id="SACP01000032">
    <property type="protein sequence ID" value="RVU14291.1"/>
    <property type="molecule type" value="Genomic_DNA"/>
</dbReference>
<evidence type="ECO:0000256" key="2">
    <source>
        <dbReference type="ARBA" id="ARBA00008770"/>
    </source>
</evidence>
<dbReference type="InterPro" id="IPR006379">
    <property type="entry name" value="HAD-SF_hydro_IIB"/>
</dbReference>
<comment type="cofactor">
    <cofactor evidence="4">
        <name>Mg(2+)</name>
        <dbReference type="ChEBI" id="CHEBI:18420"/>
    </cofactor>
</comment>
<dbReference type="InterPro" id="IPR023214">
    <property type="entry name" value="HAD_sf"/>
</dbReference>
<dbReference type="InterPro" id="IPR003337">
    <property type="entry name" value="Trehalose_PPase"/>
</dbReference>
<dbReference type="EC" id="3.1.3.12" evidence="4"/>
<evidence type="ECO:0000256" key="1">
    <source>
        <dbReference type="ARBA" id="ARBA00005199"/>
    </source>
</evidence>
<dbReference type="NCBIfam" id="TIGR01484">
    <property type="entry name" value="HAD-SF-IIB"/>
    <property type="match status" value="1"/>
</dbReference>
<dbReference type="NCBIfam" id="TIGR00685">
    <property type="entry name" value="T6PP"/>
    <property type="match status" value="1"/>
</dbReference>
<dbReference type="PANTHER" id="PTHR43768">
    <property type="entry name" value="TREHALOSE 6-PHOSPHATE PHOSPHATASE"/>
    <property type="match status" value="1"/>
</dbReference>
<comment type="catalytic activity">
    <reaction evidence="4">
        <text>alpha,alpha-trehalose 6-phosphate + H2O = alpha,alpha-trehalose + phosphate</text>
        <dbReference type="Rhea" id="RHEA:23420"/>
        <dbReference type="ChEBI" id="CHEBI:15377"/>
        <dbReference type="ChEBI" id="CHEBI:16551"/>
        <dbReference type="ChEBI" id="CHEBI:43474"/>
        <dbReference type="ChEBI" id="CHEBI:58429"/>
        <dbReference type="EC" id="3.1.3.12"/>
    </reaction>
</comment>
<dbReference type="Pfam" id="PF02358">
    <property type="entry name" value="Trehalose_PPase"/>
    <property type="match status" value="1"/>
</dbReference>
<dbReference type="InterPro" id="IPR044651">
    <property type="entry name" value="OTSB-like"/>
</dbReference>
<dbReference type="InterPro" id="IPR036412">
    <property type="entry name" value="HAD-like_sf"/>
</dbReference>